<keyword evidence="3" id="KW-0720">Serine protease</keyword>
<organism evidence="7 8">
    <name type="scientific">Lichtheimia corymbifera JMRC:FSU:9682</name>
    <dbReference type="NCBI Taxonomy" id="1263082"/>
    <lineage>
        <taxon>Eukaryota</taxon>
        <taxon>Fungi</taxon>
        <taxon>Fungi incertae sedis</taxon>
        <taxon>Mucoromycota</taxon>
        <taxon>Mucoromycotina</taxon>
        <taxon>Mucoromycetes</taxon>
        <taxon>Mucorales</taxon>
        <taxon>Lichtheimiaceae</taxon>
        <taxon>Lichtheimia</taxon>
    </lineage>
</organism>
<evidence type="ECO:0000259" key="6">
    <source>
        <dbReference type="Pfam" id="PF00930"/>
    </source>
</evidence>
<feature type="compositionally biased region" description="Low complexity" evidence="4">
    <location>
        <begin position="220"/>
        <end position="246"/>
    </location>
</feature>
<dbReference type="EMBL" id="CBTN010000008">
    <property type="protein sequence ID" value="CDH50822.1"/>
    <property type="molecule type" value="Genomic_DNA"/>
</dbReference>
<evidence type="ECO:0000256" key="2">
    <source>
        <dbReference type="ARBA" id="ARBA00022438"/>
    </source>
</evidence>
<dbReference type="GO" id="GO:0008239">
    <property type="term" value="F:dipeptidyl-peptidase activity"/>
    <property type="evidence" value="ECO:0007669"/>
    <property type="project" value="TreeGrafter"/>
</dbReference>
<dbReference type="InterPro" id="IPR001375">
    <property type="entry name" value="Peptidase_S9_cat"/>
</dbReference>
<feature type="compositionally biased region" description="Low complexity" evidence="4">
    <location>
        <begin position="199"/>
        <end position="209"/>
    </location>
</feature>
<dbReference type="SUPFAM" id="SSF53474">
    <property type="entry name" value="alpha/beta-Hydrolases"/>
    <property type="match status" value="1"/>
</dbReference>
<keyword evidence="2" id="KW-0378">Hydrolase</keyword>
<keyword evidence="2" id="KW-0031">Aminopeptidase</keyword>
<dbReference type="Proteomes" id="UP000027586">
    <property type="component" value="Unassembled WGS sequence"/>
</dbReference>
<dbReference type="Gene3D" id="2.140.10.30">
    <property type="entry name" value="Dipeptidylpeptidase IV, N-terminal domain"/>
    <property type="match status" value="1"/>
</dbReference>
<comment type="similarity">
    <text evidence="1">Belongs to the peptidase S9B family.</text>
</comment>
<comment type="caution">
    <text evidence="7">The sequence shown here is derived from an EMBL/GenBank/DDBJ whole genome shotgun (WGS) entry which is preliminary data.</text>
</comment>
<protein>
    <submittedName>
        <fullName evidence="7">Dipeptidyl peptidase 9</fullName>
    </submittedName>
</protein>
<keyword evidence="8" id="KW-1185">Reference proteome</keyword>
<dbReference type="InterPro" id="IPR002469">
    <property type="entry name" value="Peptidase_S9B_N"/>
</dbReference>
<keyword evidence="2" id="KW-0645">Protease</keyword>
<sequence>MSKYNWDQIRTQVKAFRARAHASYPLHALATVKDFHIDGNQRKIYFLSNNQAIDGTLTRHLTLYQVDYHDIAPSLDEHEPLASQEHPYIQALSKRPILEWSPVFSQYLVPSESNIPVDAVFPSPSDISSGLYPIESIAHYQVMDDQILFCSGNAVYLGTLGQIPILLQQQQPTNSSSATTLIPPVMQHGSPSESPPSPNMSVVVDSSSPKHQARYTRQQNGSSSSSSSDNNNHNNTTTSSTLGSTTHPTFQSPIRNDAKLGGVNNNLIAFVRNRDIWVSTTEGYEVQLTTSSLQTDDPTLSSGTSEHVMQEEFQRYTGYYWAPVSASSTTDPINRILYLETSEKDVDVVVIVKPRYGTAIHPERNAAEPVRYPRAGTPNAVSDLQIVEFGSVIPETTTRIVRKRLWHGSIKDVFPWCEYIVRFGWLPDGQSVWVQILSRDQKHMAVLRVACDQFITESDSRQQQQHTTQFEILWEETSSIWINVADAFYFLKSSTPECVEFIWHSELSGFRHLYYISKRSSAAVSSVTQLTSGDWCVTDHPIYVDEQRHLVYFMARKDTPLESHLYVTHYRHHHDQPHISRLTRLGFSHSVAMDTSAGVFIDCFSSLHHTQSIILQHLEYHDNNKLPTVAEDRTALVFAIPHTKEDAACWMMEDTEHTLRSSPRVLATPTPSDESGRRRHSSNSGSFEYWHALKSGSFGMYDAETQTVPAGEIFSFINSDGVRLYGYLYKPRYYEPGTSYPTILYIYGGPKTQMVTNDFRLARLQRYLMSVHFGFAVVVIDGRGSSDRGLAFESHIHRRLGSVEIDDQIQGLYHVHDAKVGAEATLEGNIASVIDLDRVGITGWSYGGYLSLMGLAQRPDIFKMAIAGAPVTQWELYDSAYTERYLGLPETNRAGYKAGSVLNWVDQFPDSEHRLLIAHGLIDENVHFVNTEVLVSKLVKHNKPHYLQVYPTEKHGLRHASVNEHFETLSFFWFVNYL</sequence>
<dbReference type="STRING" id="1263082.A0A068RMG2"/>
<dbReference type="PANTHER" id="PTHR11731">
    <property type="entry name" value="PROTEASE FAMILY S9B,C DIPEPTIDYL-PEPTIDASE IV-RELATED"/>
    <property type="match status" value="1"/>
</dbReference>
<dbReference type="SUPFAM" id="SSF82171">
    <property type="entry name" value="DPP6 N-terminal domain-like"/>
    <property type="match status" value="1"/>
</dbReference>
<proteinExistence type="inferred from homology"/>
<dbReference type="GO" id="GO:0008236">
    <property type="term" value="F:serine-type peptidase activity"/>
    <property type="evidence" value="ECO:0007669"/>
    <property type="project" value="UniProtKB-KW"/>
</dbReference>
<evidence type="ECO:0000259" key="5">
    <source>
        <dbReference type="Pfam" id="PF00326"/>
    </source>
</evidence>
<name>A0A068RMG2_9FUNG</name>
<dbReference type="GO" id="GO:0004177">
    <property type="term" value="F:aminopeptidase activity"/>
    <property type="evidence" value="ECO:0007669"/>
    <property type="project" value="UniProtKB-KW"/>
</dbReference>
<feature type="domain" description="Peptidase S9 prolyl oligopeptidase catalytic" evidence="5">
    <location>
        <begin position="771"/>
        <end position="977"/>
    </location>
</feature>
<evidence type="ECO:0000256" key="1">
    <source>
        <dbReference type="ARBA" id="ARBA00006150"/>
    </source>
</evidence>
<evidence type="ECO:0000256" key="4">
    <source>
        <dbReference type="SAM" id="MobiDB-lite"/>
    </source>
</evidence>
<dbReference type="InterPro" id="IPR029058">
    <property type="entry name" value="AB_hydrolase_fold"/>
</dbReference>
<dbReference type="VEuPathDB" id="FungiDB:LCOR_02514.1"/>
<feature type="region of interest" description="Disordered" evidence="4">
    <location>
        <begin position="660"/>
        <end position="684"/>
    </location>
</feature>
<feature type="region of interest" description="Disordered" evidence="4">
    <location>
        <begin position="175"/>
        <end position="258"/>
    </location>
</feature>
<gene>
    <name evidence="7" type="ORF">LCOR_02514.1</name>
</gene>
<dbReference type="Pfam" id="PF00326">
    <property type="entry name" value="Peptidase_S9"/>
    <property type="match status" value="1"/>
</dbReference>
<dbReference type="OrthoDB" id="16520at2759"/>
<reference evidence="7" key="1">
    <citation type="submission" date="2013-08" db="EMBL/GenBank/DDBJ databases">
        <title>Gene expansion shapes genome architecture in the human pathogen Lichtheimia corymbifera: an evolutionary genomics analysis in the ancient terrestrial Mucorales (Mucoromycotina).</title>
        <authorList>
            <person name="Schwartze V.U."/>
            <person name="Winter S."/>
            <person name="Shelest E."/>
            <person name="Marcet-Houben M."/>
            <person name="Horn F."/>
            <person name="Wehner S."/>
            <person name="Hoffmann K."/>
            <person name="Riege K."/>
            <person name="Sammeth M."/>
            <person name="Nowrousian M."/>
            <person name="Valiante V."/>
            <person name="Linde J."/>
            <person name="Jacobsen I.D."/>
            <person name="Marz M."/>
            <person name="Brakhage A.A."/>
            <person name="Gabaldon T."/>
            <person name="Bocker S."/>
            <person name="Voigt K."/>
        </authorList>
    </citation>
    <scope>NUCLEOTIDE SEQUENCE [LARGE SCALE GENOMIC DNA]</scope>
    <source>
        <strain evidence="7">FSU 9682</strain>
    </source>
</reference>
<evidence type="ECO:0000313" key="7">
    <source>
        <dbReference type="EMBL" id="CDH50822.1"/>
    </source>
</evidence>
<dbReference type="Pfam" id="PF00930">
    <property type="entry name" value="DPPIV_N"/>
    <property type="match status" value="1"/>
</dbReference>
<dbReference type="AlphaFoldDB" id="A0A068RMG2"/>
<evidence type="ECO:0000313" key="8">
    <source>
        <dbReference type="Proteomes" id="UP000027586"/>
    </source>
</evidence>
<evidence type="ECO:0000256" key="3">
    <source>
        <dbReference type="ARBA" id="ARBA00022825"/>
    </source>
</evidence>
<feature type="domain" description="Dipeptidylpeptidase IV N-terminal" evidence="6">
    <location>
        <begin position="253"/>
        <end position="607"/>
    </location>
</feature>
<dbReference type="PANTHER" id="PTHR11731:SF193">
    <property type="entry name" value="DIPEPTIDYL PEPTIDASE 9"/>
    <property type="match status" value="1"/>
</dbReference>
<accession>A0A068RMG2</accession>
<dbReference type="GO" id="GO:0006508">
    <property type="term" value="P:proteolysis"/>
    <property type="evidence" value="ECO:0007669"/>
    <property type="project" value="InterPro"/>
</dbReference>
<dbReference type="InterPro" id="IPR050278">
    <property type="entry name" value="Serine_Prot_S9B/DPPIV"/>
</dbReference>
<dbReference type="Gene3D" id="3.40.50.1820">
    <property type="entry name" value="alpha/beta hydrolase"/>
    <property type="match status" value="1"/>
</dbReference>